<gene>
    <name evidence="1" type="ORF">SAMN04490244_103250</name>
</gene>
<dbReference type="InterPro" id="IPR049574">
    <property type="entry name" value="CrtA-like"/>
</dbReference>
<dbReference type="Proteomes" id="UP000198885">
    <property type="component" value="Unassembled WGS sequence"/>
</dbReference>
<dbReference type="GO" id="GO:0004497">
    <property type="term" value="F:monooxygenase activity"/>
    <property type="evidence" value="ECO:0007669"/>
    <property type="project" value="UniProtKB-KW"/>
</dbReference>
<reference evidence="1 2" key="1">
    <citation type="submission" date="2016-10" db="EMBL/GenBank/DDBJ databases">
        <authorList>
            <person name="de Groot N.N."/>
        </authorList>
    </citation>
    <scope>NUCLEOTIDE SEQUENCE [LARGE SCALE GENOMIC DNA]</scope>
    <source>
        <strain evidence="1 2">DSM 23042</strain>
    </source>
</reference>
<dbReference type="CDD" id="cd21650">
    <property type="entry name" value="CrtA-like"/>
    <property type="match status" value="1"/>
</dbReference>
<protein>
    <submittedName>
        <fullName evidence="1">Spheroidene monooxygenase</fullName>
    </submittedName>
</protein>
<accession>A0A1H9SK59</accession>
<name>A0A1H9SK59_9RHOB</name>
<dbReference type="AlphaFoldDB" id="A0A1H9SK59"/>
<dbReference type="STRING" id="641238.SAMN04490244_103250"/>
<sequence>MTISLFSFACASIGVSVGLHITGGLAIQTVTLSVHRFDTAAARLWAVGQMALARRDMARLPGCSFWKLCGSGGENFAAPDPSIWAILAAWPDATTAERQVEDGAPFHRWRRRADETWTVFLAPTSVRGHWSGHTPFAAGSAEVAGPIAALTRATIRPSKLLRFWRRAPEISTMIAANPDVLFRIGLGEIPVLHQVTFSIWPDTDSMARFARAGGPHARAIRAVREGGWFAEELYARFAVTGERGSWNGTPPLARPRREAA</sequence>
<keyword evidence="2" id="KW-1185">Reference proteome</keyword>
<proteinExistence type="predicted"/>
<dbReference type="EMBL" id="FOGU01000003">
    <property type="protein sequence ID" value="SER85324.1"/>
    <property type="molecule type" value="Genomic_DNA"/>
</dbReference>
<keyword evidence="1" id="KW-0503">Monooxygenase</keyword>
<keyword evidence="1" id="KW-0560">Oxidoreductase</keyword>
<evidence type="ECO:0000313" key="1">
    <source>
        <dbReference type="EMBL" id="SER85324.1"/>
    </source>
</evidence>
<dbReference type="NCBIfam" id="NF045923">
    <property type="entry name" value="SpheroidMoxCrtARhod"/>
    <property type="match status" value="1"/>
</dbReference>
<evidence type="ECO:0000313" key="2">
    <source>
        <dbReference type="Proteomes" id="UP000198885"/>
    </source>
</evidence>
<organism evidence="1 2">
    <name type="scientific">Tranquillimonas rosea</name>
    <dbReference type="NCBI Taxonomy" id="641238"/>
    <lineage>
        <taxon>Bacteria</taxon>
        <taxon>Pseudomonadati</taxon>
        <taxon>Pseudomonadota</taxon>
        <taxon>Alphaproteobacteria</taxon>
        <taxon>Rhodobacterales</taxon>
        <taxon>Roseobacteraceae</taxon>
        <taxon>Tranquillimonas</taxon>
    </lineage>
</organism>